<dbReference type="PANTHER" id="PTHR43026">
    <property type="entry name" value="2-HYDROXYACID DEHYDROGENASE HOMOLOG 1-RELATED"/>
    <property type="match status" value="1"/>
</dbReference>
<dbReference type="SUPFAM" id="SSF52283">
    <property type="entry name" value="Formate/glycerate dehydrogenase catalytic domain-like"/>
    <property type="match status" value="1"/>
</dbReference>
<dbReference type="InterPro" id="IPR006140">
    <property type="entry name" value="D-isomer_DH_NAD-bd"/>
</dbReference>
<dbReference type="PANTHER" id="PTHR43026:SF1">
    <property type="entry name" value="2-HYDROXYACID DEHYDROGENASE HOMOLOG 1-RELATED"/>
    <property type="match status" value="1"/>
</dbReference>
<name>A0A1M6AP11_9FIRM</name>
<organism evidence="7 8">
    <name type="scientific">Thermoclostridium caenicola</name>
    <dbReference type="NCBI Taxonomy" id="659425"/>
    <lineage>
        <taxon>Bacteria</taxon>
        <taxon>Bacillati</taxon>
        <taxon>Bacillota</taxon>
        <taxon>Clostridia</taxon>
        <taxon>Eubacteriales</taxon>
        <taxon>Oscillospiraceae</taxon>
        <taxon>Thermoclostridium</taxon>
    </lineage>
</organism>
<dbReference type="OrthoDB" id="9805416at2"/>
<keyword evidence="2 4" id="KW-0560">Oxidoreductase</keyword>
<dbReference type="InterPro" id="IPR029752">
    <property type="entry name" value="D-isomer_DH_CS1"/>
</dbReference>
<dbReference type="FunFam" id="3.40.50.720:FF:000041">
    <property type="entry name" value="D-3-phosphoglycerate dehydrogenase"/>
    <property type="match status" value="1"/>
</dbReference>
<dbReference type="PROSITE" id="PS00670">
    <property type="entry name" value="D_2_HYDROXYACID_DH_2"/>
    <property type="match status" value="1"/>
</dbReference>
<feature type="domain" description="D-isomer specific 2-hydroxyacid dehydrogenase catalytic" evidence="5">
    <location>
        <begin position="15"/>
        <end position="325"/>
    </location>
</feature>
<dbReference type="InterPro" id="IPR029753">
    <property type="entry name" value="D-isomer_DH_CS"/>
</dbReference>
<dbReference type="InterPro" id="IPR036291">
    <property type="entry name" value="NAD(P)-bd_dom_sf"/>
</dbReference>
<protein>
    <submittedName>
        <fullName evidence="7">D-lactate dehydrogenase</fullName>
    </submittedName>
</protein>
<dbReference type="Gene3D" id="3.40.50.720">
    <property type="entry name" value="NAD(P)-binding Rossmann-like Domain"/>
    <property type="match status" value="2"/>
</dbReference>
<dbReference type="PROSITE" id="PS00065">
    <property type="entry name" value="D_2_HYDROXYACID_DH_1"/>
    <property type="match status" value="1"/>
</dbReference>
<keyword evidence="8" id="KW-1185">Reference proteome</keyword>
<dbReference type="Pfam" id="PF00389">
    <property type="entry name" value="2-Hacid_dh"/>
    <property type="match status" value="1"/>
</dbReference>
<feature type="domain" description="D-isomer specific 2-hydroxyacid dehydrogenase NAD-binding" evidence="6">
    <location>
        <begin position="110"/>
        <end position="294"/>
    </location>
</feature>
<dbReference type="Proteomes" id="UP000324781">
    <property type="component" value="Unassembled WGS sequence"/>
</dbReference>
<dbReference type="PROSITE" id="PS00671">
    <property type="entry name" value="D_2_HYDROXYACID_DH_3"/>
    <property type="match status" value="1"/>
</dbReference>
<gene>
    <name evidence="7" type="ORF">SAMN05444373_1001111</name>
</gene>
<dbReference type="SUPFAM" id="SSF51735">
    <property type="entry name" value="NAD(P)-binding Rossmann-fold domains"/>
    <property type="match status" value="1"/>
</dbReference>
<dbReference type="InterPro" id="IPR006139">
    <property type="entry name" value="D-isomer_2_OHA_DH_cat_dom"/>
</dbReference>
<dbReference type="GO" id="GO:0008720">
    <property type="term" value="F:D-lactate dehydrogenase (NAD+) activity"/>
    <property type="evidence" value="ECO:0007669"/>
    <property type="project" value="TreeGrafter"/>
</dbReference>
<dbReference type="GO" id="GO:0047545">
    <property type="term" value="F:(S)-2-hydroxyglutarate dehydrogenase activity"/>
    <property type="evidence" value="ECO:0007669"/>
    <property type="project" value="UniProtKB-ARBA"/>
</dbReference>
<evidence type="ECO:0000256" key="4">
    <source>
        <dbReference type="RuleBase" id="RU003719"/>
    </source>
</evidence>
<sequence>MKNIAFFDTKPYDRIWFDRLKDKYGFEFKYFESKLNSDTAVMCAGLDGVVAFVNDVIDEKTISILSDQDIRILALRCAGYNNVDFKAAYGKIHVVRVPAYSPHAVAEHAMALLLTLNRKIHRAYIRTRDFNFSINGLTGFDLFGKTMGVVGTGKIGRVFVDICKGFGMKVIAYDPFPAKDSGIEYVELEELFRRSDIISLHAPLTKETYHIINQDSIALMKDGVIIINTSRGALIDSEALLEAIKNGKIGGAGLDVYEEESDIFFEDYSNAIIQDDVLARLISMPNVVVTSHQAFLTDEALKNIAETTLENLRQFFDGEDLTNEICYQCAKYGSCEKQGKGRCF</sequence>
<dbReference type="GO" id="GO:0006564">
    <property type="term" value="P:L-serine biosynthetic process"/>
    <property type="evidence" value="ECO:0007669"/>
    <property type="project" value="UniProtKB-ARBA"/>
</dbReference>
<comment type="similarity">
    <text evidence="1 4">Belongs to the D-isomer specific 2-hydroxyacid dehydrogenase family.</text>
</comment>
<evidence type="ECO:0000259" key="6">
    <source>
        <dbReference type="Pfam" id="PF02826"/>
    </source>
</evidence>
<dbReference type="GO" id="GO:0004617">
    <property type="term" value="F:phosphoglycerate dehydrogenase activity"/>
    <property type="evidence" value="ECO:0007669"/>
    <property type="project" value="UniProtKB-ARBA"/>
</dbReference>
<proteinExistence type="inferred from homology"/>
<dbReference type="GO" id="GO:0051287">
    <property type="term" value="F:NAD binding"/>
    <property type="evidence" value="ECO:0007669"/>
    <property type="project" value="InterPro"/>
</dbReference>
<accession>A0A1M6AP11</accession>
<evidence type="ECO:0000259" key="5">
    <source>
        <dbReference type="Pfam" id="PF00389"/>
    </source>
</evidence>
<evidence type="ECO:0000313" key="7">
    <source>
        <dbReference type="EMBL" id="SHI38202.1"/>
    </source>
</evidence>
<dbReference type="CDD" id="cd12183">
    <property type="entry name" value="LDH_like_2"/>
    <property type="match status" value="1"/>
</dbReference>
<reference evidence="7 8" key="1">
    <citation type="submission" date="2016-11" db="EMBL/GenBank/DDBJ databases">
        <authorList>
            <person name="Varghese N."/>
            <person name="Submissions S."/>
        </authorList>
    </citation>
    <scope>NUCLEOTIDE SEQUENCE [LARGE SCALE GENOMIC DNA]</scope>
    <source>
        <strain evidence="7 8">DSM 19027</strain>
    </source>
</reference>
<keyword evidence="3" id="KW-0520">NAD</keyword>
<evidence type="ECO:0000256" key="1">
    <source>
        <dbReference type="ARBA" id="ARBA00005854"/>
    </source>
</evidence>
<evidence type="ECO:0000256" key="3">
    <source>
        <dbReference type="ARBA" id="ARBA00023027"/>
    </source>
</evidence>
<dbReference type="Pfam" id="PF02826">
    <property type="entry name" value="2-Hacid_dh_C"/>
    <property type="match status" value="1"/>
</dbReference>
<dbReference type="AlphaFoldDB" id="A0A1M6AP11"/>
<evidence type="ECO:0000256" key="2">
    <source>
        <dbReference type="ARBA" id="ARBA00023002"/>
    </source>
</evidence>
<dbReference type="EMBL" id="FQZP01000001">
    <property type="protein sequence ID" value="SHI38202.1"/>
    <property type="molecule type" value="Genomic_DNA"/>
</dbReference>
<evidence type="ECO:0000313" key="8">
    <source>
        <dbReference type="Proteomes" id="UP000324781"/>
    </source>
</evidence>
<dbReference type="InterPro" id="IPR058205">
    <property type="entry name" value="D-LDH-like"/>
</dbReference>